<keyword evidence="11" id="KW-1185">Reference proteome</keyword>
<keyword evidence="4 8" id="KW-0031">Aminopeptidase</keyword>
<proteinExistence type="inferred from homology"/>
<dbReference type="AlphaFoldDB" id="A0A8H3Z8Q1"/>
<evidence type="ECO:0000256" key="1">
    <source>
        <dbReference type="ARBA" id="ARBA00001585"/>
    </source>
</evidence>
<organism evidence="10 11">
    <name type="scientific">Venturia inaequalis</name>
    <name type="common">Apple scab fungus</name>
    <dbReference type="NCBI Taxonomy" id="5025"/>
    <lineage>
        <taxon>Eukaryota</taxon>
        <taxon>Fungi</taxon>
        <taxon>Dikarya</taxon>
        <taxon>Ascomycota</taxon>
        <taxon>Pezizomycotina</taxon>
        <taxon>Dothideomycetes</taxon>
        <taxon>Pleosporomycetidae</taxon>
        <taxon>Venturiales</taxon>
        <taxon>Venturiaceae</taxon>
        <taxon>Venturia</taxon>
    </lineage>
</organism>
<protein>
    <recommendedName>
        <fullName evidence="8">Proline iminopeptidase</fullName>
        <ecNumber evidence="8">3.4.11.5</ecNumber>
    </recommendedName>
</protein>
<sequence>MPSIYPAFATNKSGCLKVDHVHDVYWEECGNPDGLPVIYVHGGPGGGIDDDDRRYFDPSVYRSVLFDQRGCGRSTPAAELTDNTTWHLVSDMEKLRESLAIEKWVVFGGSWGSTLSLAYAEKHPNRCLGLILRGIFTLRREELLWFYQKGADFLFPDFFEDYKKRIPVAEQGDMMAAYYKRLTGDNEEEKLDCADAWSRWEAATSKLLVDPDYVARVDDPKFALAFARIECHYFVNGGFMEDGELLKPENIAKIKHLPISIVQGRYDVVCPAITSWELYKALGGDSNKKLTYKIIGDCGHSAHESKIEEQLVQFADDTVVMEPVLCLTFGAWRSISCFLHFLLPKSLDILEDALFWVLGNLPTGVARVLGPSRETQPPLCQRKRFVVYFQTCKTNDVPAQWITYTIDVRKKNVTQFGMSSVHKEPANPYLSANLDKIASRLREGKRGRSLKRALYPNDASGPAEINNTALFTILTCLQTGFDLNPEHKTDSRFFRWFLKSIFDEGCELKLLTDRLDGVVDAHKA</sequence>
<dbReference type="GO" id="GO:0004177">
    <property type="term" value="F:aminopeptidase activity"/>
    <property type="evidence" value="ECO:0007669"/>
    <property type="project" value="UniProtKB-KW"/>
</dbReference>
<dbReference type="GO" id="GO:0005737">
    <property type="term" value="C:cytoplasm"/>
    <property type="evidence" value="ECO:0007669"/>
    <property type="project" value="UniProtKB-SubCell"/>
</dbReference>
<dbReference type="GO" id="GO:0006508">
    <property type="term" value="P:proteolysis"/>
    <property type="evidence" value="ECO:0007669"/>
    <property type="project" value="UniProtKB-KW"/>
</dbReference>
<dbReference type="Gene3D" id="3.40.50.1820">
    <property type="entry name" value="alpha/beta hydrolase"/>
    <property type="match status" value="1"/>
</dbReference>
<evidence type="ECO:0000256" key="6">
    <source>
        <dbReference type="ARBA" id="ARBA00022670"/>
    </source>
</evidence>
<evidence type="ECO:0000256" key="2">
    <source>
        <dbReference type="ARBA" id="ARBA00004496"/>
    </source>
</evidence>
<dbReference type="Pfam" id="PF00561">
    <property type="entry name" value="Abhydrolase_1"/>
    <property type="match status" value="1"/>
</dbReference>
<keyword evidence="6 8" id="KW-0645">Protease</keyword>
<evidence type="ECO:0000256" key="7">
    <source>
        <dbReference type="ARBA" id="ARBA00022801"/>
    </source>
</evidence>
<feature type="domain" description="AB hydrolase-1" evidence="9">
    <location>
        <begin position="36"/>
        <end position="305"/>
    </location>
</feature>
<dbReference type="InterPro" id="IPR005944">
    <property type="entry name" value="Pro_iminopeptidase"/>
</dbReference>
<evidence type="ECO:0000259" key="9">
    <source>
        <dbReference type="Pfam" id="PF00561"/>
    </source>
</evidence>
<comment type="subcellular location">
    <subcellularLocation>
        <location evidence="2">Cytoplasm</location>
    </subcellularLocation>
</comment>
<gene>
    <name evidence="10" type="ORF">EG327_001648</name>
</gene>
<dbReference type="EMBL" id="WNWR01000145">
    <property type="protein sequence ID" value="KAE9990265.1"/>
    <property type="molecule type" value="Genomic_DNA"/>
</dbReference>
<evidence type="ECO:0000256" key="8">
    <source>
        <dbReference type="RuleBase" id="RU003421"/>
    </source>
</evidence>
<comment type="catalytic activity">
    <reaction evidence="1 8">
        <text>Release of N-terminal proline from a peptide.</text>
        <dbReference type="EC" id="3.4.11.5"/>
    </reaction>
</comment>
<dbReference type="SUPFAM" id="SSF53474">
    <property type="entry name" value="alpha/beta-Hydrolases"/>
    <property type="match status" value="1"/>
</dbReference>
<dbReference type="PRINTS" id="PR00793">
    <property type="entry name" value="PROAMNOPTASE"/>
</dbReference>
<dbReference type="PANTHER" id="PTHR43722:SF1">
    <property type="entry name" value="PROLINE IMINOPEPTIDASE"/>
    <property type="match status" value="1"/>
</dbReference>
<accession>A0A8H3Z8Q1</accession>
<comment type="similarity">
    <text evidence="3 8">Belongs to the peptidase S33 family.</text>
</comment>
<evidence type="ECO:0000313" key="11">
    <source>
        <dbReference type="Proteomes" id="UP000490939"/>
    </source>
</evidence>
<keyword evidence="5" id="KW-0963">Cytoplasm</keyword>
<dbReference type="EC" id="3.4.11.5" evidence="8"/>
<reference evidence="10 11" key="1">
    <citation type="submission" date="2019-07" db="EMBL/GenBank/DDBJ databases">
        <title>Venturia inaequalis Genome Resource.</title>
        <authorList>
            <person name="Lichtner F.J."/>
        </authorList>
    </citation>
    <scope>NUCLEOTIDE SEQUENCE [LARGE SCALE GENOMIC DNA]</scope>
    <source>
        <strain evidence="10 11">DMI_063113</strain>
    </source>
</reference>
<comment type="caution">
    <text evidence="10">The sequence shown here is derived from an EMBL/GenBank/DDBJ whole genome shotgun (WGS) entry which is preliminary data.</text>
</comment>
<evidence type="ECO:0000256" key="4">
    <source>
        <dbReference type="ARBA" id="ARBA00022438"/>
    </source>
</evidence>
<dbReference type="NCBIfam" id="TIGR01249">
    <property type="entry name" value="pro_imino_pep_1"/>
    <property type="match status" value="1"/>
</dbReference>
<evidence type="ECO:0000256" key="5">
    <source>
        <dbReference type="ARBA" id="ARBA00022490"/>
    </source>
</evidence>
<dbReference type="Proteomes" id="UP000490939">
    <property type="component" value="Unassembled WGS sequence"/>
</dbReference>
<name>A0A8H3Z8Q1_VENIN</name>
<evidence type="ECO:0000256" key="3">
    <source>
        <dbReference type="ARBA" id="ARBA00010088"/>
    </source>
</evidence>
<keyword evidence="7 8" id="KW-0378">Hydrolase</keyword>
<dbReference type="InterPro" id="IPR000073">
    <property type="entry name" value="AB_hydrolase_1"/>
</dbReference>
<dbReference type="InterPro" id="IPR029058">
    <property type="entry name" value="AB_hydrolase_fold"/>
</dbReference>
<dbReference type="PANTHER" id="PTHR43722">
    <property type="entry name" value="PROLINE IMINOPEPTIDASE"/>
    <property type="match status" value="1"/>
</dbReference>
<dbReference type="InterPro" id="IPR002410">
    <property type="entry name" value="Peptidase_S33"/>
</dbReference>
<evidence type="ECO:0000313" key="10">
    <source>
        <dbReference type="EMBL" id="KAE9990265.1"/>
    </source>
</evidence>